<name>A0A0R1M8K4_9LACO</name>
<dbReference type="PANTHER" id="PTHR43776:SF7">
    <property type="entry name" value="D,D-DIPEPTIDE TRANSPORT ATP-BINDING PROTEIN DDPF-RELATED"/>
    <property type="match status" value="1"/>
</dbReference>
<comment type="caution">
    <text evidence="9">The sequence shown here is derived from an EMBL/GenBank/DDBJ whole genome shotgun (WGS) entry which is preliminary data.</text>
</comment>
<dbReference type="SMART" id="SM00382">
    <property type="entry name" value="AAA"/>
    <property type="match status" value="1"/>
</dbReference>
<dbReference type="Pfam" id="PF08352">
    <property type="entry name" value="oligo_HPY"/>
    <property type="match status" value="1"/>
</dbReference>
<keyword evidence="7" id="KW-0653">Protein transport</keyword>
<dbReference type="GO" id="GO:0015031">
    <property type="term" value="P:protein transport"/>
    <property type="evidence" value="ECO:0007669"/>
    <property type="project" value="UniProtKB-KW"/>
</dbReference>
<proteinExistence type="inferred from homology"/>
<evidence type="ECO:0000256" key="5">
    <source>
        <dbReference type="ARBA" id="ARBA00022840"/>
    </source>
</evidence>
<dbReference type="InterPro" id="IPR027417">
    <property type="entry name" value="P-loop_NTPase"/>
</dbReference>
<evidence type="ECO:0000256" key="4">
    <source>
        <dbReference type="ARBA" id="ARBA00022741"/>
    </source>
</evidence>
<dbReference type="PROSITE" id="PS50893">
    <property type="entry name" value="ABC_TRANSPORTER_2"/>
    <property type="match status" value="1"/>
</dbReference>
<dbReference type="FunFam" id="3.40.50.300:FF:000016">
    <property type="entry name" value="Oligopeptide ABC transporter ATP-binding component"/>
    <property type="match status" value="1"/>
</dbReference>
<evidence type="ECO:0000256" key="7">
    <source>
        <dbReference type="ARBA" id="ARBA00022927"/>
    </source>
</evidence>
<gene>
    <name evidence="9" type="ORF">FD46_GL001682</name>
</gene>
<keyword evidence="3" id="KW-0813">Transport</keyword>
<dbReference type="OrthoDB" id="9802264at2"/>
<keyword evidence="10" id="KW-1185">Reference proteome</keyword>
<keyword evidence="5 9" id="KW-0067">ATP-binding</keyword>
<dbReference type="InterPro" id="IPR013563">
    <property type="entry name" value="Oligopep_ABC_C"/>
</dbReference>
<evidence type="ECO:0000256" key="2">
    <source>
        <dbReference type="ARBA" id="ARBA00005417"/>
    </source>
</evidence>
<dbReference type="Proteomes" id="UP000051686">
    <property type="component" value="Unassembled WGS sequence"/>
</dbReference>
<evidence type="ECO:0000256" key="1">
    <source>
        <dbReference type="ARBA" id="ARBA00004202"/>
    </source>
</evidence>
<dbReference type="GO" id="GO:0055085">
    <property type="term" value="P:transmembrane transport"/>
    <property type="evidence" value="ECO:0007669"/>
    <property type="project" value="UniProtKB-ARBA"/>
</dbReference>
<keyword evidence="6" id="KW-0571">Peptide transport</keyword>
<reference evidence="9 10" key="1">
    <citation type="journal article" date="2015" name="Genome Announc.">
        <title>Expanding the biotechnology potential of lactobacilli through comparative genomics of 213 strains and associated genera.</title>
        <authorList>
            <person name="Sun Z."/>
            <person name="Harris H.M."/>
            <person name="McCann A."/>
            <person name="Guo C."/>
            <person name="Argimon S."/>
            <person name="Zhang W."/>
            <person name="Yang X."/>
            <person name="Jeffery I.B."/>
            <person name="Cooney J.C."/>
            <person name="Kagawa T.F."/>
            <person name="Liu W."/>
            <person name="Song Y."/>
            <person name="Salvetti E."/>
            <person name="Wrobel A."/>
            <person name="Rasinkangas P."/>
            <person name="Parkhill J."/>
            <person name="Rea M.C."/>
            <person name="O'Sullivan O."/>
            <person name="Ritari J."/>
            <person name="Douillard F.P."/>
            <person name="Paul Ross R."/>
            <person name="Yang R."/>
            <person name="Briner A.E."/>
            <person name="Felis G.E."/>
            <person name="de Vos W.M."/>
            <person name="Barrangou R."/>
            <person name="Klaenhammer T.R."/>
            <person name="Caufield P.W."/>
            <person name="Cui Y."/>
            <person name="Zhang H."/>
            <person name="O'Toole P.W."/>
        </authorList>
    </citation>
    <scope>NUCLEOTIDE SEQUENCE [LARGE SCALE GENOMIC DNA]</scope>
    <source>
        <strain evidence="9 10">DSM 19972</strain>
    </source>
</reference>
<dbReference type="Pfam" id="PF00005">
    <property type="entry name" value="ABC_tran"/>
    <property type="match status" value="1"/>
</dbReference>
<accession>A0A0R1M8K4</accession>
<feature type="domain" description="ABC transporter" evidence="8">
    <location>
        <begin position="8"/>
        <end position="254"/>
    </location>
</feature>
<dbReference type="InterPro" id="IPR003439">
    <property type="entry name" value="ABC_transporter-like_ATP-bd"/>
</dbReference>
<evidence type="ECO:0000256" key="6">
    <source>
        <dbReference type="ARBA" id="ARBA00022856"/>
    </source>
</evidence>
<dbReference type="GO" id="GO:0015833">
    <property type="term" value="P:peptide transport"/>
    <property type="evidence" value="ECO:0007669"/>
    <property type="project" value="UniProtKB-KW"/>
</dbReference>
<dbReference type="InterPro" id="IPR050319">
    <property type="entry name" value="ABC_transp_ATP-bind"/>
</dbReference>
<dbReference type="CDD" id="cd03257">
    <property type="entry name" value="ABC_NikE_OppD_transporters"/>
    <property type="match status" value="1"/>
</dbReference>
<dbReference type="PATRIC" id="fig|1423777.3.peg.1733"/>
<evidence type="ECO:0000313" key="9">
    <source>
        <dbReference type="EMBL" id="KRL04551.1"/>
    </source>
</evidence>
<dbReference type="InterPro" id="IPR017871">
    <property type="entry name" value="ABC_transporter-like_CS"/>
</dbReference>
<protein>
    <submittedName>
        <fullName evidence="9">Oligopeptide transport ATP-binding protein OppF</fullName>
    </submittedName>
</protein>
<dbReference type="GO" id="GO:0005886">
    <property type="term" value="C:plasma membrane"/>
    <property type="evidence" value="ECO:0007669"/>
    <property type="project" value="UniProtKB-SubCell"/>
</dbReference>
<dbReference type="STRING" id="1423777.FD46_GL001682"/>
<dbReference type="GO" id="GO:0005524">
    <property type="term" value="F:ATP binding"/>
    <property type="evidence" value="ECO:0007669"/>
    <property type="project" value="UniProtKB-KW"/>
</dbReference>
<dbReference type="SUPFAM" id="SSF52540">
    <property type="entry name" value="P-loop containing nucleoside triphosphate hydrolases"/>
    <property type="match status" value="1"/>
</dbReference>
<evidence type="ECO:0000256" key="3">
    <source>
        <dbReference type="ARBA" id="ARBA00022448"/>
    </source>
</evidence>
<dbReference type="RefSeq" id="WP_057896512.1">
    <property type="nucleotide sequence ID" value="NZ_AZEH01000039.1"/>
</dbReference>
<keyword evidence="4" id="KW-0547">Nucleotide-binding</keyword>
<evidence type="ECO:0000313" key="10">
    <source>
        <dbReference type="Proteomes" id="UP000051686"/>
    </source>
</evidence>
<dbReference type="AlphaFoldDB" id="A0A0R1M8K4"/>
<dbReference type="PANTHER" id="PTHR43776">
    <property type="entry name" value="TRANSPORT ATP-BINDING PROTEIN"/>
    <property type="match status" value="1"/>
</dbReference>
<sequence>MSVGTPIIQVKNLQKFYNAGKPSEVRAVDDVSFDVFQGETFGIAGESGSGKTTTGKLIMKLEDITGGSIEFLGKNIHEIKGRKETLQFRKNIQMIFQDPFASLNPRLTIKEIIGGPLELHHMVSSKKERDKRVGELLEEVGLSANFAERYPTEFSGGQCQRIDIARAIALKPKIIIADEAISALDVSIQAQIVNLMRKLKREVGLTYIFIAHDLSMVKYISDRIAVMNRGKILELGDSETLYRHPLHPYTKSLLSAVPVANPITEKNRKRIIYNPDQHQYKDSDECGLFEIGDKHYVYCSKQEVEGYKQQLNNELTKS</sequence>
<dbReference type="GO" id="GO:0016887">
    <property type="term" value="F:ATP hydrolysis activity"/>
    <property type="evidence" value="ECO:0007669"/>
    <property type="project" value="InterPro"/>
</dbReference>
<dbReference type="InterPro" id="IPR003593">
    <property type="entry name" value="AAA+_ATPase"/>
</dbReference>
<comment type="similarity">
    <text evidence="2">Belongs to the ABC transporter superfamily.</text>
</comment>
<evidence type="ECO:0000259" key="8">
    <source>
        <dbReference type="PROSITE" id="PS50893"/>
    </source>
</evidence>
<comment type="subcellular location">
    <subcellularLocation>
        <location evidence="1">Cell membrane</location>
        <topology evidence="1">Peripheral membrane protein</topology>
    </subcellularLocation>
</comment>
<dbReference type="EMBL" id="AZEH01000039">
    <property type="protein sequence ID" value="KRL04551.1"/>
    <property type="molecule type" value="Genomic_DNA"/>
</dbReference>
<organism evidence="9 10">
    <name type="scientific">Liquorilactobacillus oeni DSM 19972</name>
    <dbReference type="NCBI Taxonomy" id="1423777"/>
    <lineage>
        <taxon>Bacteria</taxon>
        <taxon>Bacillati</taxon>
        <taxon>Bacillota</taxon>
        <taxon>Bacilli</taxon>
        <taxon>Lactobacillales</taxon>
        <taxon>Lactobacillaceae</taxon>
        <taxon>Liquorilactobacillus</taxon>
    </lineage>
</organism>
<dbReference type="PROSITE" id="PS00211">
    <property type="entry name" value="ABC_TRANSPORTER_1"/>
    <property type="match status" value="1"/>
</dbReference>
<dbReference type="Gene3D" id="3.40.50.300">
    <property type="entry name" value="P-loop containing nucleotide triphosphate hydrolases"/>
    <property type="match status" value="1"/>
</dbReference>